<dbReference type="NCBIfam" id="TIGR04416">
    <property type="entry name" value="group_II_RT_mat"/>
    <property type="match status" value="1"/>
</dbReference>
<proteinExistence type="predicted"/>
<dbReference type="InterPro" id="IPR051083">
    <property type="entry name" value="GrpII_Intron_Splice-Mob/Def"/>
</dbReference>
<dbReference type="OrthoDB" id="9788687at2"/>
<organism evidence="2 3">
    <name type="scientific">Mediterraneibacter catenae</name>
    <dbReference type="NCBI Taxonomy" id="2594882"/>
    <lineage>
        <taxon>Bacteria</taxon>
        <taxon>Bacillati</taxon>
        <taxon>Bacillota</taxon>
        <taxon>Clostridia</taxon>
        <taxon>Lachnospirales</taxon>
        <taxon>Lachnospiraceae</taxon>
        <taxon>Mediterraneibacter</taxon>
    </lineage>
</organism>
<sequence>MQTNNSKEKVRQLQNKLYLTAKKCASRRFHALYDKVYRDDVLFEAWKRVKANKGSSGVDGIGIEDIEAIGIEKYLTDIKAELADGRYKPSPVKRVMIPKPDGSKRPLGIPTVKDRIVQMAAKIAIEPVFEADFRDCSYGFRPKRSAKQALEKVRKACNNKGYYVVDADIEKFFDNVNQDKLMVLVEQRISDRRIQKLIRQWLKSGVLYGNILTISELGTSQGSVISPVLANIYLNTLDRLWEKYGLTHGILVRYADDTVIICKNKKSANHALNLLRYIMAKLDLKLHPKKTKIVSMWDGKEGFDFLGMHHRRMTTETSKGQLYKETYQYPSRKAMKKMKAEIKRNINSRSLLVAKEEDLIKNLNPKITGWKNYYSTKTNERWMQTLDWYIICTFTRWYNKKHQRRNHMSKVGSVRNSIYEKGLKKMARA</sequence>
<keyword evidence="3" id="KW-1185">Reference proteome</keyword>
<dbReference type="EMBL" id="VMSO01000005">
    <property type="protein sequence ID" value="KAA8501934.1"/>
    <property type="molecule type" value="Genomic_DNA"/>
</dbReference>
<dbReference type="PANTHER" id="PTHR34047:SF8">
    <property type="entry name" value="PROTEIN YKFC"/>
    <property type="match status" value="1"/>
</dbReference>
<dbReference type="AlphaFoldDB" id="A0A5M9HY40"/>
<protein>
    <submittedName>
        <fullName evidence="2">Group II intron reverse transcriptase/maturase</fullName>
        <ecNumber evidence="2">2.7.7.49</ecNumber>
    </submittedName>
</protein>
<gene>
    <name evidence="2" type="primary">ltrA</name>
    <name evidence="2" type="ORF">FNY66_05690</name>
</gene>
<dbReference type="Pfam" id="PF08388">
    <property type="entry name" value="GIIM"/>
    <property type="match status" value="1"/>
</dbReference>
<comment type="caution">
    <text evidence="2">The sequence shown here is derived from an EMBL/GenBank/DDBJ whole genome shotgun (WGS) entry which is preliminary data.</text>
</comment>
<dbReference type="PROSITE" id="PS50878">
    <property type="entry name" value="RT_POL"/>
    <property type="match status" value="1"/>
</dbReference>
<dbReference type="PANTHER" id="PTHR34047">
    <property type="entry name" value="NUCLEAR INTRON MATURASE 1, MITOCHONDRIAL-RELATED"/>
    <property type="match status" value="1"/>
</dbReference>
<dbReference type="SUPFAM" id="SSF56672">
    <property type="entry name" value="DNA/RNA polymerases"/>
    <property type="match status" value="1"/>
</dbReference>
<reference evidence="2" key="1">
    <citation type="submission" date="2019-07" db="EMBL/GenBank/DDBJ databases">
        <authorList>
            <person name="Wongkuna S."/>
            <person name="Scaria J."/>
        </authorList>
    </citation>
    <scope>NUCLEOTIDE SEQUENCE [LARGE SCALE GENOMIC DNA]</scope>
    <source>
        <strain evidence="2">SW178</strain>
    </source>
</reference>
<dbReference type="Pfam" id="PF00078">
    <property type="entry name" value="RVT_1"/>
    <property type="match status" value="1"/>
</dbReference>
<keyword evidence="2" id="KW-0548">Nucleotidyltransferase</keyword>
<dbReference type="CDD" id="cd01651">
    <property type="entry name" value="RT_G2_intron"/>
    <property type="match status" value="1"/>
</dbReference>
<dbReference type="GO" id="GO:0003964">
    <property type="term" value="F:RNA-directed DNA polymerase activity"/>
    <property type="evidence" value="ECO:0007669"/>
    <property type="project" value="UniProtKB-KW"/>
</dbReference>
<name>A0A5M9HY40_9FIRM</name>
<keyword evidence="2" id="KW-0695">RNA-directed DNA polymerase</keyword>
<dbReference type="Proteomes" id="UP000322025">
    <property type="component" value="Unassembled WGS sequence"/>
</dbReference>
<evidence type="ECO:0000259" key="1">
    <source>
        <dbReference type="PROSITE" id="PS50878"/>
    </source>
</evidence>
<dbReference type="InterPro" id="IPR000477">
    <property type="entry name" value="RT_dom"/>
</dbReference>
<dbReference type="InterPro" id="IPR013597">
    <property type="entry name" value="Mat_intron_G2"/>
</dbReference>
<dbReference type="InterPro" id="IPR043502">
    <property type="entry name" value="DNA/RNA_pol_sf"/>
</dbReference>
<keyword evidence="2" id="KW-0808">Transferase</keyword>
<dbReference type="EC" id="2.7.7.49" evidence="2"/>
<evidence type="ECO:0000313" key="3">
    <source>
        <dbReference type="Proteomes" id="UP000322025"/>
    </source>
</evidence>
<dbReference type="RefSeq" id="WP_150310541.1">
    <property type="nucleotide sequence ID" value="NZ_VMSO01000005.1"/>
</dbReference>
<feature type="domain" description="Reverse transcriptase" evidence="1">
    <location>
        <begin position="78"/>
        <end position="310"/>
    </location>
</feature>
<evidence type="ECO:0000313" key="2">
    <source>
        <dbReference type="EMBL" id="KAA8501934.1"/>
    </source>
</evidence>
<dbReference type="InterPro" id="IPR030931">
    <property type="entry name" value="Group_II_RT_mat"/>
</dbReference>
<accession>A0A5M9HY40</accession>